<organism evidence="4 5">
    <name type="scientific">Niallia hominis</name>
    <dbReference type="NCBI Taxonomy" id="3133173"/>
    <lineage>
        <taxon>Bacteria</taxon>
        <taxon>Bacillati</taxon>
        <taxon>Bacillota</taxon>
        <taxon>Bacilli</taxon>
        <taxon>Bacillales</taxon>
        <taxon>Bacillaceae</taxon>
        <taxon>Niallia</taxon>
    </lineage>
</organism>
<keyword evidence="5" id="KW-1185">Reference proteome</keyword>
<accession>A0ABV1F1K7</accession>
<keyword evidence="2" id="KW-0178">Competence</keyword>
<dbReference type="InterPro" id="IPR012902">
    <property type="entry name" value="N_methyl_site"/>
</dbReference>
<protein>
    <submittedName>
        <fullName evidence="4">Prepilin-type N-terminal cleavage/methylation domain-containing protein</fullName>
    </submittedName>
</protein>
<keyword evidence="3" id="KW-0472">Membrane</keyword>
<proteinExistence type="predicted"/>
<evidence type="ECO:0000256" key="2">
    <source>
        <dbReference type="ARBA" id="ARBA00023287"/>
    </source>
</evidence>
<comment type="caution">
    <text evidence="4">The sequence shown here is derived from an EMBL/GenBank/DDBJ whole genome shotgun (WGS) entry which is preliminary data.</text>
</comment>
<keyword evidence="3" id="KW-1133">Transmembrane helix</keyword>
<dbReference type="Pfam" id="PF07963">
    <property type="entry name" value="N_methyl"/>
    <property type="match status" value="1"/>
</dbReference>
<dbReference type="EMBL" id="JBBMFN010000023">
    <property type="protein sequence ID" value="MEQ2466217.1"/>
    <property type="molecule type" value="Genomic_DNA"/>
</dbReference>
<dbReference type="PROSITE" id="PS00409">
    <property type="entry name" value="PROKAR_NTER_METHYL"/>
    <property type="match status" value="1"/>
</dbReference>
<dbReference type="RefSeq" id="WP_031537081.1">
    <property type="nucleotide sequence ID" value="NZ_JBBMFN010000023.1"/>
</dbReference>
<evidence type="ECO:0000256" key="1">
    <source>
        <dbReference type="ARBA" id="ARBA00004241"/>
    </source>
</evidence>
<evidence type="ECO:0000256" key="3">
    <source>
        <dbReference type="SAM" id="Phobius"/>
    </source>
</evidence>
<sequence>MPFKRFIQNDKGISLIEILVSIVLLSILITSFLTFFPQVSSFNKKTDERLTSVTLAKSWLVQAQNSESTLYKQLINLTDNPSASINANNLPLLTNINRNSDAIELIFKENNYFIHLYLYYREETLKGANTLYKIRIDVFDEQDKLNSNIYGYITKK</sequence>
<feature type="transmembrane region" description="Helical" evidence="3">
    <location>
        <begin position="12"/>
        <end position="36"/>
    </location>
</feature>
<evidence type="ECO:0000313" key="5">
    <source>
        <dbReference type="Proteomes" id="UP001465426"/>
    </source>
</evidence>
<keyword evidence="3" id="KW-0812">Transmembrane</keyword>
<evidence type="ECO:0000313" key="4">
    <source>
        <dbReference type="EMBL" id="MEQ2466217.1"/>
    </source>
</evidence>
<reference evidence="4 5" key="1">
    <citation type="submission" date="2024-03" db="EMBL/GenBank/DDBJ databases">
        <title>Human intestinal bacterial collection.</title>
        <authorList>
            <person name="Pauvert C."/>
            <person name="Hitch T.C.A."/>
            <person name="Clavel T."/>
        </authorList>
    </citation>
    <scope>NUCLEOTIDE SEQUENCE [LARGE SCALE GENOMIC DNA]</scope>
    <source>
        <strain evidence="4 5">CLA-SR-H024</strain>
    </source>
</reference>
<comment type="subcellular location">
    <subcellularLocation>
        <location evidence="1">Cell surface</location>
    </subcellularLocation>
</comment>
<dbReference type="Proteomes" id="UP001465426">
    <property type="component" value="Unassembled WGS sequence"/>
</dbReference>
<name>A0ABV1F1K7_9BACI</name>
<gene>
    <name evidence="4" type="ORF">WMO63_11135</name>
</gene>